<dbReference type="SUPFAM" id="SSF48371">
    <property type="entry name" value="ARM repeat"/>
    <property type="match status" value="1"/>
</dbReference>
<dbReference type="Pfam" id="PF12612">
    <property type="entry name" value="TFCD_C"/>
    <property type="match status" value="1"/>
</dbReference>
<feature type="repeat" description="HEAT" evidence="4">
    <location>
        <begin position="55"/>
        <end position="92"/>
    </location>
</feature>
<dbReference type="EMBL" id="JBGFUD010005154">
    <property type="protein sequence ID" value="MFH4980155.1"/>
    <property type="molecule type" value="Genomic_DNA"/>
</dbReference>
<dbReference type="PROSITE" id="PS50077">
    <property type="entry name" value="HEAT_REPEAT"/>
    <property type="match status" value="1"/>
</dbReference>
<protein>
    <recommendedName>
        <fullName evidence="2">Tubulin-specific chaperone D</fullName>
    </recommendedName>
</protein>
<comment type="similarity">
    <text evidence="1">Belongs to the TBCD family.</text>
</comment>
<evidence type="ECO:0000256" key="1">
    <source>
        <dbReference type="ARBA" id="ARBA00006853"/>
    </source>
</evidence>
<feature type="domain" description="Tubulin-folding cofactor D ARM repeats" evidence="6">
    <location>
        <begin position="1"/>
        <end position="223"/>
    </location>
</feature>
<comment type="caution">
    <text evidence="7">The sequence shown here is derived from an EMBL/GenBank/DDBJ whole genome shotgun (WGS) entry which is preliminary data.</text>
</comment>
<dbReference type="PANTHER" id="PTHR12658">
    <property type="entry name" value="BETA-TUBULIN COFACTOR D"/>
    <property type="match status" value="1"/>
</dbReference>
<feature type="domain" description="Tubulin-folding cofactor D C-terminal" evidence="5">
    <location>
        <begin position="576"/>
        <end position="758"/>
    </location>
</feature>
<evidence type="ECO:0000256" key="2">
    <source>
        <dbReference type="ARBA" id="ARBA00015003"/>
    </source>
</evidence>
<dbReference type="InterPro" id="IPR033162">
    <property type="entry name" value="TBCD"/>
</dbReference>
<proteinExistence type="inferred from homology"/>
<organism evidence="7 8">
    <name type="scientific">Gnathostoma spinigerum</name>
    <dbReference type="NCBI Taxonomy" id="75299"/>
    <lineage>
        <taxon>Eukaryota</taxon>
        <taxon>Metazoa</taxon>
        <taxon>Ecdysozoa</taxon>
        <taxon>Nematoda</taxon>
        <taxon>Chromadorea</taxon>
        <taxon>Rhabditida</taxon>
        <taxon>Spirurina</taxon>
        <taxon>Gnathostomatomorpha</taxon>
        <taxon>Gnathostomatoidea</taxon>
        <taxon>Gnathostomatidae</taxon>
        <taxon>Gnathostoma</taxon>
    </lineage>
</organism>
<sequence length="858" mass="94806">MVFLKPKIATWRYSRGSRVLAFDQIIPSSEDIKMNTDEESEDMDYDIPESELEAILQVILRALHDRNTEVRWSAAKGIGRVASRLPKSLTQDVINSILASNFSRLSGNNSWHGGCLAIAELSRRGFLLPECLSDVVNIICEALVFEERQGRHAQGANVRDAACYICWALARAFHPSDMKPHIAKLASALICTSLFDREINVRRAASAAFQENVGRQGTFPEGIPILTLIDYFSVGLRLRSYLDISVRVAAYKPYAQSIIEHLFLHKIFHWDEEIRDLAAEAVRRLACVDPDFVMEKLITIVVPRLKDPTPIVRQGAIYAFSGGCRGLFDCGFRLAHIIEKTVVDIPRENFALCATKVCAIGGELIRRSMVKFVKYASAVVPSAMIPIMEWLDVIELNCCDENGMLRKDMTEAAAEFFKFFVSSEEAEVLVMRSRTKYIRQVLSAESEPIRECGAALLSVLPVEILVSVDPTTHRSLADDAIEALILVTSSHGDIDALWASGRCACVTAIARIACKLGSGCMDARIIECASNALNDYTTDSHGDVGRILREGAMRALSKLIPLAARAAVDLSEAVDEAICKMVQQSCEKIDATRECAANVIRELLLDNCVHLVEKETLFAVYGSESEDYDKHFQGPSCFVYLAPLLLSKHYRYSALSGFVISAGGITESTQRDATDALLTSLSKIVSDSRELEAFLRCLSLIFSNNARVSRITIPLLCTLDHILSSQLLACLESNPDASPSLVRIAELAAAETASKSQTAKIRAGVMVMCNFLHFNYDSHVYRKAAAVVVRCLLSPIPRIRQITAERLYECLLADSSEGDESGRDSVLHLLAGTEWQSTSDKESIHDAACFVNRFLSVH</sequence>
<dbReference type="InterPro" id="IPR058033">
    <property type="entry name" value="ARM_TBCD_2nd"/>
</dbReference>
<dbReference type="Proteomes" id="UP001608902">
    <property type="component" value="Unassembled WGS sequence"/>
</dbReference>
<dbReference type="Pfam" id="PF25767">
    <property type="entry name" value="ARM_TBCD_2nd"/>
    <property type="match status" value="1"/>
</dbReference>
<dbReference type="InterPro" id="IPR016024">
    <property type="entry name" value="ARM-type_fold"/>
</dbReference>
<accession>A0ABD6EKS7</accession>
<keyword evidence="3" id="KW-0143">Chaperone</keyword>
<dbReference type="InterPro" id="IPR011989">
    <property type="entry name" value="ARM-like"/>
</dbReference>
<evidence type="ECO:0000259" key="6">
    <source>
        <dbReference type="Pfam" id="PF25767"/>
    </source>
</evidence>
<reference evidence="7 8" key="1">
    <citation type="submission" date="2024-08" db="EMBL/GenBank/DDBJ databases">
        <title>Gnathostoma spinigerum genome.</title>
        <authorList>
            <person name="Gonzalez-Bertolin B."/>
            <person name="Monzon S."/>
            <person name="Zaballos A."/>
            <person name="Jimenez P."/>
            <person name="Dekumyoy P."/>
            <person name="Varona S."/>
            <person name="Cuesta I."/>
            <person name="Sumanam S."/>
            <person name="Adisakwattana P."/>
            <person name="Gasser R.B."/>
            <person name="Hernandez-Gonzalez A."/>
            <person name="Young N.D."/>
            <person name="Perteguer M.J."/>
        </authorList>
    </citation>
    <scope>NUCLEOTIDE SEQUENCE [LARGE SCALE GENOMIC DNA]</scope>
    <source>
        <strain evidence="7">AL3</strain>
        <tissue evidence="7">Liver</tissue>
    </source>
</reference>
<evidence type="ECO:0000259" key="5">
    <source>
        <dbReference type="Pfam" id="PF12612"/>
    </source>
</evidence>
<dbReference type="Gene3D" id="1.25.10.10">
    <property type="entry name" value="Leucine-rich Repeat Variant"/>
    <property type="match status" value="2"/>
</dbReference>
<evidence type="ECO:0000256" key="3">
    <source>
        <dbReference type="ARBA" id="ARBA00023186"/>
    </source>
</evidence>
<evidence type="ECO:0000313" key="8">
    <source>
        <dbReference type="Proteomes" id="UP001608902"/>
    </source>
</evidence>
<name>A0ABD6EKS7_9BILA</name>
<evidence type="ECO:0000313" key="7">
    <source>
        <dbReference type="EMBL" id="MFH4980155.1"/>
    </source>
</evidence>
<dbReference type="InterPro" id="IPR022577">
    <property type="entry name" value="TBCD_C"/>
</dbReference>
<keyword evidence="8" id="KW-1185">Reference proteome</keyword>
<gene>
    <name evidence="7" type="ORF">AB6A40_006864</name>
</gene>
<dbReference type="InterPro" id="IPR021133">
    <property type="entry name" value="HEAT_type_2"/>
</dbReference>
<dbReference type="AlphaFoldDB" id="A0ABD6EKS7"/>
<evidence type="ECO:0000256" key="4">
    <source>
        <dbReference type="PROSITE-ProRule" id="PRU00103"/>
    </source>
</evidence>
<dbReference type="PANTHER" id="PTHR12658:SF0">
    <property type="entry name" value="TUBULIN-SPECIFIC CHAPERONE D"/>
    <property type="match status" value="1"/>
</dbReference>